<comment type="caution">
    <text evidence="12">The sequence shown here is derived from an EMBL/GenBank/DDBJ whole genome shotgun (WGS) entry which is preliminary data.</text>
</comment>
<evidence type="ECO:0000259" key="11">
    <source>
        <dbReference type="Pfam" id="PF02880"/>
    </source>
</evidence>
<dbReference type="CDD" id="cd05799">
    <property type="entry name" value="PGM2"/>
    <property type="match status" value="1"/>
</dbReference>
<dbReference type="SUPFAM" id="SSF55957">
    <property type="entry name" value="Phosphoglucomutase, C-terminal domain"/>
    <property type="match status" value="1"/>
</dbReference>
<dbReference type="InterPro" id="IPR005841">
    <property type="entry name" value="Alpha-D-phosphohexomutase_SF"/>
</dbReference>
<feature type="domain" description="Alpha-D-phosphohexomutase alpha/beta/alpha" evidence="11">
    <location>
        <begin position="343"/>
        <end position="445"/>
    </location>
</feature>
<protein>
    <submittedName>
        <fullName evidence="12">Phospho-sugar mutase</fullName>
    </submittedName>
</protein>
<feature type="domain" description="Alpha-D-phosphohexomutase C-terminal" evidence="8">
    <location>
        <begin position="519"/>
        <end position="546"/>
    </location>
</feature>
<evidence type="ECO:0000259" key="8">
    <source>
        <dbReference type="Pfam" id="PF00408"/>
    </source>
</evidence>
<dbReference type="GO" id="GO:0008973">
    <property type="term" value="F:phosphopentomutase activity"/>
    <property type="evidence" value="ECO:0007669"/>
    <property type="project" value="TreeGrafter"/>
</dbReference>
<dbReference type="InterPro" id="IPR005843">
    <property type="entry name" value="A-D-PHexomutase_C"/>
</dbReference>
<organism evidence="12 13">
    <name type="scientific">Candidatus Brachybacterium intestinipullorum</name>
    <dbReference type="NCBI Taxonomy" id="2838512"/>
    <lineage>
        <taxon>Bacteria</taxon>
        <taxon>Bacillati</taxon>
        <taxon>Actinomycetota</taxon>
        <taxon>Actinomycetes</taxon>
        <taxon>Micrococcales</taxon>
        <taxon>Dermabacteraceae</taxon>
        <taxon>Brachybacterium</taxon>
    </lineage>
</organism>
<dbReference type="Gene3D" id="3.30.310.50">
    <property type="entry name" value="Alpha-D-phosphohexomutase, C-terminal domain"/>
    <property type="match status" value="1"/>
</dbReference>
<evidence type="ECO:0000256" key="4">
    <source>
        <dbReference type="ARBA" id="ARBA00022723"/>
    </source>
</evidence>
<evidence type="ECO:0000256" key="6">
    <source>
        <dbReference type="ARBA" id="ARBA00023235"/>
    </source>
</evidence>
<feature type="domain" description="Alpha-D-phosphohexomutase alpha/beta/alpha" evidence="10">
    <location>
        <begin position="231"/>
        <end position="330"/>
    </location>
</feature>
<dbReference type="AlphaFoldDB" id="A0A9D2Q0D6"/>
<dbReference type="GO" id="GO:0005975">
    <property type="term" value="P:carbohydrate metabolic process"/>
    <property type="evidence" value="ECO:0007669"/>
    <property type="project" value="InterPro"/>
</dbReference>
<dbReference type="PANTHER" id="PTHR45745:SF1">
    <property type="entry name" value="PHOSPHOGLUCOMUTASE 2B-RELATED"/>
    <property type="match status" value="1"/>
</dbReference>
<gene>
    <name evidence="12" type="ORF">H9932_06085</name>
</gene>
<accession>A0A9D2Q0D6</accession>
<dbReference type="InterPro" id="IPR005844">
    <property type="entry name" value="A-D-PHexomutase_a/b/a-I"/>
</dbReference>
<dbReference type="InterPro" id="IPR036900">
    <property type="entry name" value="A-D-PHexomutase_C_sf"/>
</dbReference>
<evidence type="ECO:0000259" key="10">
    <source>
        <dbReference type="Pfam" id="PF02879"/>
    </source>
</evidence>
<sequence length="581" mass="60934">MTPAPADPAPAPLEDVLRARAAAWIADDPDPAARAALTSLLEQAEAGAESALEELRDAFAGDLEFGTAGLRGRMAPGPARMNLAVVSRAARGLADHLTGDLGLEEPLVVIGFDARHRSEDFARTSAEIMTAAGCRVRLLERPGPTPLIAFAVRHLEADAGIVVTASHNPPADNGYKVYLGGRAADPAGQGVQIVPPSDAQIAARIAAVGPVRGIPRASEGWELLGEELREDYLDAICALPDLSGPREVRIVHTAMHGVGTETALAALHRTGFAEVHPVAKQADPDPDFPTVAFPNPEEPGAIDLALELARTVEADVVIANDPDADRCAAAVADPHLGEWRMLTGDELGVLIGDHLLRRHGYSGTFANSVVSSRWLGRIASAAGLEAATTLTGFKWIARAPGIAFGYEEAIGYCVLPEVVRDKDGLSAALMVAEMAALARAEGTTLVGRLDELAREHGLFSTAQLSLRVTELSERDVMMARLRSAPPAVLAGSEVTTVQDLAEGSVGTTGLPPTDGVLLATADDARVIVRPSGTEPKLKCYLEVREEVPAGADEAALGAVRRTAGERLERITEDMRSALTGA</sequence>
<dbReference type="InterPro" id="IPR005846">
    <property type="entry name" value="A-D-PHexomutase_a/b/a-III"/>
</dbReference>
<keyword evidence="3" id="KW-0597">Phosphoprotein</keyword>
<evidence type="ECO:0000259" key="9">
    <source>
        <dbReference type="Pfam" id="PF02878"/>
    </source>
</evidence>
<keyword evidence="5 7" id="KW-0460">Magnesium</keyword>
<name>A0A9D2Q0D6_9MICO</name>
<evidence type="ECO:0000256" key="2">
    <source>
        <dbReference type="ARBA" id="ARBA00010231"/>
    </source>
</evidence>
<proteinExistence type="inferred from homology"/>
<dbReference type="InterPro" id="IPR016066">
    <property type="entry name" value="A-D-PHexomutase_CS"/>
</dbReference>
<evidence type="ECO:0000313" key="13">
    <source>
        <dbReference type="Proteomes" id="UP000823854"/>
    </source>
</evidence>
<evidence type="ECO:0000256" key="5">
    <source>
        <dbReference type="ARBA" id="ARBA00022842"/>
    </source>
</evidence>
<dbReference type="EMBL" id="DWWC01000113">
    <property type="protein sequence ID" value="HJC69230.1"/>
    <property type="molecule type" value="Genomic_DNA"/>
</dbReference>
<dbReference type="InterPro" id="IPR005845">
    <property type="entry name" value="A-D-PHexomutase_a/b/a-II"/>
</dbReference>
<dbReference type="Pfam" id="PF00408">
    <property type="entry name" value="PGM_PMM_IV"/>
    <property type="match status" value="1"/>
</dbReference>
<dbReference type="PROSITE" id="PS00710">
    <property type="entry name" value="PGM_PMM"/>
    <property type="match status" value="1"/>
</dbReference>
<keyword evidence="4 7" id="KW-0479">Metal-binding</keyword>
<dbReference type="InterPro" id="IPR016055">
    <property type="entry name" value="A-D-PHexomutase_a/b/a-I/II/III"/>
</dbReference>
<reference evidence="12" key="2">
    <citation type="submission" date="2021-04" db="EMBL/GenBank/DDBJ databases">
        <authorList>
            <person name="Gilroy R."/>
        </authorList>
    </citation>
    <scope>NUCLEOTIDE SEQUENCE</scope>
    <source>
        <strain evidence="12">CHK130-7132</strain>
    </source>
</reference>
<dbReference type="PANTHER" id="PTHR45745">
    <property type="entry name" value="PHOSPHOMANNOMUTASE 45A"/>
    <property type="match status" value="1"/>
</dbReference>
<dbReference type="PRINTS" id="PR00509">
    <property type="entry name" value="PGMPMM"/>
</dbReference>
<dbReference type="GO" id="GO:0000287">
    <property type="term" value="F:magnesium ion binding"/>
    <property type="evidence" value="ECO:0007669"/>
    <property type="project" value="InterPro"/>
</dbReference>
<reference evidence="12" key="1">
    <citation type="journal article" date="2021" name="PeerJ">
        <title>Extensive microbial diversity within the chicken gut microbiome revealed by metagenomics and culture.</title>
        <authorList>
            <person name="Gilroy R."/>
            <person name="Ravi A."/>
            <person name="Getino M."/>
            <person name="Pursley I."/>
            <person name="Horton D.L."/>
            <person name="Alikhan N.F."/>
            <person name="Baker D."/>
            <person name="Gharbi K."/>
            <person name="Hall N."/>
            <person name="Watson M."/>
            <person name="Adriaenssens E.M."/>
            <person name="Foster-Nyarko E."/>
            <person name="Jarju S."/>
            <person name="Secka A."/>
            <person name="Antonio M."/>
            <person name="Oren A."/>
            <person name="Chaudhuri R.R."/>
            <person name="La Ragione R."/>
            <person name="Hildebrand F."/>
            <person name="Pallen M.J."/>
        </authorList>
    </citation>
    <scope>NUCLEOTIDE SEQUENCE</scope>
    <source>
        <strain evidence="12">CHK130-7132</strain>
    </source>
</reference>
<dbReference type="Gene3D" id="3.40.120.10">
    <property type="entry name" value="Alpha-D-Glucose-1,6-Bisphosphate, subunit A, domain 3"/>
    <property type="match status" value="3"/>
</dbReference>
<dbReference type="Pfam" id="PF02878">
    <property type="entry name" value="PGM_PMM_I"/>
    <property type="match status" value="1"/>
</dbReference>
<dbReference type="Pfam" id="PF02879">
    <property type="entry name" value="PGM_PMM_II"/>
    <property type="match status" value="1"/>
</dbReference>
<feature type="domain" description="Alpha-D-phosphohexomutase alpha/beta/alpha" evidence="9">
    <location>
        <begin position="64"/>
        <end position="183"/>
    </location>
</feature>
<comment type="similarity">
    <text evidence="2 7">Belongs to the phosphohexose mutase family.</text>
</comment>
<keyword evidence="6" id="KW-0413">Isomerase</keyword>
<evidence type="ECO:0000256" key="1">
    <source>
        <dbReference type="ARBA" id="ARBA00001946"/>
    </source>
</evidence>
<comment type="cofactor">
    <cofactor evidence="1">
        <name>Mg(2+)</name>
        <dbReference type="ChEBI" id="CHEBI:18420"/>
    </cofactor>
</comment>
<dbReference type="Proteomes" id="UP000823854">
    <property type="component" value="Unassembled WGS sequence"/>
</dbReference>
<evidence type="ECO:0000313" key="12">
    <source>
        <dbReference type="EMBL" id="HJC69230.1"/>
    </source>
</evidence>
<evidence type="ECO:0000256" key="3">
    <source>
        <dbReference type="ARBA" id="ARBA00022553"/>
    </source>
</evidence>
<dbReference type="Pfam" id="PF02880">
    <property type="entry name" value="PGM_PMM_III"/>
    <property type="match status" value="1"/>
</dbReference>
<dbReference type="SUPFAM" id="SSF53738">
    <property type="entry name" value="Phosphoglucomutase, first 3 domains"/>
    <property type="match status" value="3"/>
</dbReference>
<evidence type="ECO:0000256" key="7">
    <source>
        <dbReference type="RuleBase" id="RU004326"/>
    </source>
</evidence>
<dbReference type="GO" id="GO:0006166">
    <property type="term" value="P:purine ribonucleoside salvage"/>
    <property type="evidence" value="ECO:0007669"/>
    <property type="project" value="TreeGrafter"/>
</dbReference>